<keyword evidence="3" id="KW-0399">Innate immunity</keyword>
<dbReference type="AlphaFoldDB" id="A0AAD9QIU9"/>
<sequence>MELREKRILDKTLKDFMMDVVPVDLLPYLPCLTRFDKEEVEASQRNHGPTRACCVLVDRLKKRQRGFQQFLQALSQSGSHHVVWLLDPNYYTSHEGGGDVAGDQLRGGLVPSSEGPSGMAVIRRGYHQARIPTTAEITGADQLVSTMPCRVYSRLALRLAVDIIDIASRLFNLCLEDAMALREITEHTRSLRHGVDIVFEMMIQRDVTLGQLVQVLKEMRRFDAIGLLTEAGYPDDNALDEGSDREAVTSDNE</sequence>
<dbReference type="InterPro" id="IPR011029">
    <property type="entry name" value="DEATH-like_dom_sf"/>
</dbReference>
<dbReference type="Gene3D" id="1.10.533.10">
    <property type="entry name" value="Death Domain, Fas"/>
    <property type="match status" value="1"/>
</dbReference>
<protein>
    <recommendedName>
        <fullName evidence="6">Caspase recruitment domain-containing protein</fullName>
    </recommendedName>
</protein>
<dbReference type="GO" id="GO:0045087">
    <property type="term" value="P:innate immune response"/>
    <property type="evidence" value="ECO:0007669"/>
    <property type="project" value="UniProtKB-KW"/>
</dbReference>
<reference evidence="7" key="1">
    <citation type="journal article" date="2023" name="G3 (Bethesda)">
        <title>Whole genome assembly and annotation of the endangered Caribbean coral Acropora cervicornis.</title>
        <authorList>
            <person name="Selwyn J.D."/>
            <person name="Vollmer S.V."/>
        </authorList>
    </citation>
    <scope>NUCLEOTIDE SEQUENCE</scope>
    <source>
        <strain evidence="7">K2</strain>
    </source>
</reference>
<dbReference type="SUPFAM" id="SSF47986">
    <property type="entry name" value="DEATH domain"/>
    <property type="match status" value="2"/>
</dbReference>
<dbReference type="Pfam" id="PF16739">
    <property type="entry name" value="CARD_2"/>
    <property type="match status" value="1"/>
</dbReference>
<evidence type="ECO:0000256" key="4">
    <source>
        <dbReference type="ARBA" id="ARBA00022843"/>
    </source>
</evidence>
<evidence type="ECO:0000313" key="7">
    <source>
        <dbReference type="EMBL" id="KAK2562151.1"/>
    </source>
</evidence>
<dbReference type="Proteomes" id="UP001249851">
    <property type="component" value="Unassembled WGS sequence"/>
</dbReference>
<evidence type="ECO:0000256" key="2">
    <source>
        <dbReference type="ARBA" id="ARBA00022553"/>
    </source>
</evidence>
<evidence type="ECO:0000256" key="3">
    <source>
        <dbReference type="ARBA" id="ARBA00022588"/>
    </source>
</evidence>
<dbReference type="InterPro" id="IPR031964">
    <property type="entry name" value="CARD_dom"/>
</dbReference>
<keyword evidence="1" id="KW-1017">Isopeptide bond</keyword>
<gene>
    <name evidence="7" type="ORF">P5673_014918</name>
</gene>
<proteinExistence type="predicted"/>
<dbReference type="EMBL" id="JARQWQ010000030">
    <property type="protein sequence ID" value="KAK2562151.1"/>
    <property type="molecule type" value="Genomic_DNA"/>
</dbReference>
<keyword evidence="4" id="KW-0832">Ubl conjugation</keyword>
<organism evidence="7 8">
    <name type="scientific">Acropora cervicornis</name>
    <name type="common">Staghorn coral</name>
    <dbReference type="NCBI Taxonomy" id="6130"/>
    <lineage>
        <taxon>Eukaryota</taxon>
        <taxon>Metazoa</taxon>
        <taxon>Cnidaria</taxon>
        <taxon>Anthozoa</taxon>
        <taxon>Hexacorallia</taxon>
        <taxon>Scleractinia</taxon>
        <taxon>Astrocoeniina</taxon>
        <taxon>Acroporidae</taxon>
        <taxon>Acropora</taxon>
    </lineage>
</organism>
<keyword evidence="2" id="KW-0597">Phosphoprotein</keyword>
<evidence type="ECO:0000313" key="8">
    <source>
        <dbReference type="Proteomes" id="UP001249851"/>
    </source>
</evidence>
<dbReference type="GO" id="GO:0005737">
    <property type="term" value="C:cytoplasm"/>
    <property type="evidence" value="ECO:0007669"/>
    <property type="project" value="UniProtKB-ARBA"/>
</dbReference>
<reference evidence="7" key="2">
    <citation type="journal article" date="2023" name="Science">
        <title>Genomic signatures of disease resistance in endangered staghorn corals.</title>
        <authorList>
            <person name="Vollmer S.V."/>
            <person name="Selwyn J.D."/>
            <person name="Despard B.A."/>
            <person name="Roesel C.L."/>
        </authorList>
    </citation>
    <scope>NUCLEOTIDE SEQUENCE</scope>
    <source>
        <strain evidence="7">K2</strain>
    </source>
</reference>
<comment type="caution">
    <text evidence="7">The sequence shown here is derived from an EMBL/GenBank/DDBJ whole genome shotgun (WGS) entry which is preliminary data.</text>
</comment>
<name>A0AAD9QIU9_ACRCE</name>
<evidence type="ECO:0000256" key="5">
    <source>
        <dbReference type="ARBA" id="ARBA00022859"/>
    </source>
</evidence>
<evidence type="ECO:0000259" key="6">
    <source>
        <dbReference type="Pfam" id="PF16739"/>
    </source>
</evidence>
<feature type="domain" description="Caspase recruitment" evidence="6">
    <location>
        <begin position="5"/>
        <end position="87"/>
    </location>
</feature>
<accession>A0AAD9QIU9</accession>
<keyword evidence="8" id="KW-1185">Reference proteome</keyword>
<evidence type="ECO:0000256" key="1">
    <source>
        <dbReference type="ARBA" id="ARBA00022499"/>
    </source>
</evidence>
<keyword evidence="5" id="KW-0391">Immunity</keyword>